<name>A0A2P2LW74_RHIMU</name>
<proteinExistence type="predicted"/>
<reference evidence="1" key="1">
    <citation type="submission" date="2018-02" db="EMBL/GenBank/DDBJ databases">
        <title>Rhizophora mucronata_Transcriptome.</title>
        <authorList>
            <person name="Meera S.P."/>
            <person name="Sreeshan A."/>
            <person name="Augustine A."/>
        </authorList>
    </citation>
    <scope>NUCLEOTIDE SEQUENCE</scope>
    <source>
        <tissue evidence="1">Leaf</tissue>
    </source>
</reference>
<sequence>MIGVPDLCIEHHFYDFLSKGLDHFFFTFPFHSALVKKRKLRFSLGYRALYWDAVAKLVQSGGILVSINPVKQNC</sequence>
<protein>
    <submittedName>
        <fullName evidence="1">Uncharacterized protein</fullName>
    </submittedName>
</protein>
<dbReference type="AlphaFoldDB" id="A0A2P2LW74"/>
<accession>A0A2P2LW74</accession>
<evidence type="ECO:0000313" key="1">
    <source>
        <dbReference type="EMBL" id="MBX22218.1"/>
    </source>
</evidence>
<dbReference type="EMBL" id="GGEC01041734">
    <property type="protein sequence ID" value="MBX22218.1"/>
    <property type="molecule type" value="Transcribed_RNA"/>
</dbReference>
<organism evidence="1">
    <name type="scientific">Rhizophora mucronata</name>
    <name type="common">Asiatic mangrove</name>
    <dbReference type="NCBI Taxonomy" id="61149"/>
    <lineage>
        <taxon>Eukaryota</taxon>
        <taxon>Viridiplantae</taxon>
        <taxon>Streptophyta</taxon>
        <taxon>Embryophyta</taxon>
        <taxon>Tracheophyta</taxon>
        <taxon>Spermatophyta</taxon>
        <taxon>Magnoliopsida</taxon>
        <taxon>eudicotyledons</taxon>
        <taxon>Gunneridae</taxon>
        <taxon>Pentapetalae</taxon>
        <taxon>rosids</taxon>
        <taxon>fabids</taxon>
        <taxon>Malpighiales</taxon>
        <taxon>Rhizophoraceae</taxon>
        <taxon>Rhizophora</taxon>
    </lineage>
</organism>